<accession>A0A251SW42</accession>
<reference evidence="1" key="3">
    <citation type="submission" date="2020-06" db="EMBL/GenBank/DDBJ databases">
        <title>Helianthus annuus Genome sequencing and assembly Release 2.</title>
        <authorList>
            <person name="Gouzy J."/>
            <person name="Langlade N."/>
            <person name="Munos S."/>
        </authorList>
    </citation>
    <scope>NUCLEOTIDE SEQUENCE</scope>
    <source>
        <tissue evidence="1">Leaves</tissue>
    </source>
</reference>
<dbReference type="Proteomes" id="UP000215914">
    <property type="component" value="Chromosome 13"/>
</dbReference>
<evidence type="ECO:0000313" key="2">
    <source>
        <dbReference type="EMBL" id="OTG02773.1"/>
    </source>
</evidence>
<name>A0A251SW42_HELAN</name>
<protein>
    <submittedName>
        <fullName evidence="2">Uncharacterized protein</fullName>
    </submittedName>
</protein>
<evidence type="ECO:0000313" key="1">
    <source>
        <dbReference type="EMBL" id="KAF5774855.1"/>
    </source>
</evidence>
<dbReference type="InParanoid" id="A0A251SW42"/>
<organism evidence="2 3">
    <name type="scientific">Helianthus annuus</name>
    <name type="common">Common sunflower</name>
    <dbReference type="NCBI Taxonomy" id="4232"/>
    <lineage>
        <taxon>Eukaryota</taxon>
        <taxon>Viridiplantae</taxon>
        <taxon>Streptophyta</taxon>
        <taxon>Embryophyta</taxon>
        <taxon>Tracheophyta</taxon>
        <taxon>Spermatophyta</taxon>
        <taxon>Magnoliopsida</taxon>
        <taxon>eudicotyledons</taxon>
        <taxon>Gunneridae</taxon>
        <taxon>Pentapetalae</taxon>
        <taxon>asterids</taxon>
        <taxon>campanulids</taxon>
        <taxon>Asterales</taxon>
        <taxon>Asteraceae</taxon>
        <taxon>Asteroideae</taxon>
        <taxon>Heliantheae alliance</taxon>
        <taxon>Heliantheae</taxon>
        <taxon>Helianthus</taxon>
    </lineage>
</organism>
<evidence type="ECO:0000313" key="3">
    <source>
        <dbReference type="Proteomes" id="UP000215914"/>
    </source>
</evidence>
<reference evidence="2" key="2">
    <citation type="submission" date="2017-02" db="EMBL/GenBank/DDBJ databases">
        <title>Sunflower complete genome.</title>
        <authorList>
            <person name="Langlade N."/>
            <person name="Munos S."/>
        </authorList>
    </citation>
    <scope>NUCLEOTIDE SEQUENCE [LARGE SCALE GENOMIC DNA]</scope>
    <source>
        <tissue evidence="2">Leaves</tissue>
    </source>
</reference>
<gene>
    <name evidence="2" type="ORF">HannXRQ_Chr13g0416791</name>
    <name evidence="1" type="ORF">HanXRQr2_Chr13g0605461</name>
</gene>
<reference evidence="1 3" key="1">
    <citation type="journal article" date="2017" name="Nature">
        <title>The sunflower genome provides insights into oil metabolism, flowering and Asterid evolution.</title>
        <authorList>
            <person name="Badouin H."/>
            <person name="Gouzy J."/>
            <person name="Grassa C.J."/>
            <person name="Murat F."/>
            <person name="Staton S.E."/>
            <person name="Cottret L."/>
            <person name="Lelandais-Briere C."/>
            <person name="Owens G.L."/>
            <person name="Carrere S."/>
            <person name="Mayjonade B."/>
            <person name="Legrand L."/>
            <person name="Gill N."/>
            <person name="Kane N.C."/>
            <person name="Bowers J.E."/>
            <person name="Hubner S."/>
            <person name="Bellec A."/>
            <person name="Berard A."/>
            <person name="Berges H."/>
            <person name="Blanchet N."/>
            <person name="Boniface M.C."/>
            <person name="Brunel D."/>
            <person name="Catrice O."/>
            <person name="Chaidir N."/>
            <person name="Claudel C."/>
            <person name="Donnadieu C."/>
            <person name="Faraut T."/>
            <person name="Fievet G."/>
            <person name="Helmstetter N."/>
            <person name="King M."/>
            <person name="Knapp S.J."/>
            <person name="Lai Z."/>
            <person name="Le Paslier M.C."/>
            <person name="Lippi Y."/>
            <person name="Lorenzon L."/>
            <person name="Mandel J.R."/>
            <person name="Marage G."/>
            <person name="Marchand G."/>
            <person name="Marquand E."/>
            <person name="Bret-Mestries E."/>
            <person name="Morien E."/>
            <person name="Nambeesan S."/>
            <person name="Nguyen T."/>
            <person name="Pegot-Espagnet P."/>
            <person name="Pouilly N."/>
            <person name="Raftis F."/>
            <person name="Sallet E."/>
            <person name="Schiex T."/>
            <person name="Thomas J."/>
            <person name="Vandecasteele C."/>
            <person name="Vares D."/>
            <person name="Vear F."/>
            <person name="Vautrin S."/>
            <person name="Crespi M."/>
            <person name="Mangin B."/>
            <person name="Burke J.M."/>
            <person name="Salse J."/>
            <person name="Munos S."/>
            <person name="Vincourt P."/>
            <person name="Rieseberg L.H."/>
            <person name="Langlade N.B."/>
        </authorList>
    </citation>
    <scope>NUCLEOTIDE SEQUENCE [LARGE SCALE GENOMIC DNA]</scope>
    <source>
        <strain evidence="3">cv. SF193</strain>
        <tissue evidence="1">Leaves</tissue>
    </source>
</reference>
<dbReference type="Gramene" id="mRNA:HanXRQr2_Chr13g0605461">
    <property type="protein sequence ID" value="CDS:HanXRQr2_Chr13g0605461.1"/>
    <property type="gene ID" value="HanXRQr2_Chr13g0605461"/>
</dbReference>
<sequence length="57" mass="7188">MYCKRRMGVSRHMVSYPLYLFAHKRNHHLLLHIRLPLPSLRIQWDFSDRCHRQSLWW</sequence>
<keyword evidence="3" id="KW-1185">Reference proteome</keyword>
<dbReference type="EMBL" id="MNCJ02000328">
    <property type="protein sequence ID" value="KAF5774855.1"/>
    <property type="molecule type" value="Genomic_DNA"/>
</dbReference>
<dbReference type="AlphaFoldDB" id="A0A251SW42"/>
<proteinExistence type="predicted"/>
<dbReference type="EMBL" id="CM007902">
    <property type="protein sequence ID" value="OTG02773.1"/>
    <property type="molecule type" value="Genomic_DNA"/>
</dbReference>